<organism evidence="3 4">
    <name type="scientific">Halomonas daqiaonensis</name>
    <dbReference type="NCBI Taxonomy" id="650850"/>
    <lineage>
        <taxon>Bacteria</taxon>
        <taxon>Pseudomonadati</taxon>
        <taxon>Pseudomonadota</taxon>
        <taxon>Gammaproteobacteria</taxon>
        <taxon>Oceanospirillales</taxon>
        <taxon>Halomonadaceae</taxon>
        <taxon>Halomonas</taxon>
    </lineage>
</organism>
<evidence type="ECO:0000259" key="2">
    <source>
        <dbReference type="SMART" id="SM00939"/>
    </source>
</evidence>
<dbReference type="InterPro" id="IPR008979">
    <property type="entry name" value="Galactose-bd-like_sf"/>
</dbReference>
<name>A0A1H7W9S6_9GAMM</name>
<dbReference type="SUPFAM" id="SSF53474">
    <property type="entry name" value="alpha/beta-Hydrolases"/>
    <property type="match status" value="1"/>
</dbReference>
<dbReference type="EMBL" id="FOBC01000030">
    <property type="protein sequence ID" value="SEM17738.1"/>
    <property type="molecule type" value="Genomic_DNA"/>
</dbReference>
<sequence>MKIVEDFPREVRVIENVWIPMEDGTRLAARIWRPTDAESEPVPAILEYMPYRKRDFTRLRDEPLHRYFAGHGYACVRLDLRGSGDSDGLMLDEYLPQELDDAVEAIDWLAGQPWCNGRVGMMGISWGGFNALQVAALRPAPLKAIITMCSTDDRYADDVHYQGGCLLNENLGWGSVLLSCSTTPPDPDIVGAQWRTQWKHRIEKAPFYPLVWMRHPHRDAYWRHGSVCEDFDAVTCPVYAVGGWADGYVNAIPRLLAGLKAPCKGLIGPWSHAFPHAALPGPAIGFFQEALRWWDHWLKGLDTGIMDEPLLRVWMEEYVPPAPMYAERPGRWVAETHWPSPRIQPKTLHLNVLALGEKADGEDRMRIASPQTTGLGAGDWYGFGSEGEAPIDQREDDGKSLVFDSDPLDRSLEILGAPCVSLELSVDRPVAYVIVRLNDVAPDGASARVSYGMLNLTQRDSREAPTPLEPGRRYRVQVQLNDIAYAFAPGHTIRLAISTSYWPVIWPAPAPVNLTLHTGISQLTLPERPLRPEDADLRPFEPPERGPMPEMTTLKVAPFQRRVERDLTSGMSSYRIATTGGDFGDAALTRIEDIDLTVGYTLSKTYRIHDYDPDTAEVTVEQITTHKRGDWSTRLECRTSLTATPRSFRIRGVLKAYEHDVLFARRDWDEEVVRQLL</sequence>
<dbReference type="GO" id="GO:0008239">
    <property type="term" value="F:dipeptidyl-peptidase activity"/>
    <property type="evidence" value="ECO:0007669"/>
    <property type="project" value="InterPro"/>
</dbReference>
<keyword evidence="4" id="KW-1185">Reference proteome</keyword>
<reference evidence="4" key="1">
    <citation type="submission" date="2016-10" db="EMBL/GenBank/DDBJ databases">
        <authorList>
            <person name="Varghese N."/>
            <person name="Submissions S."/>
        </authorList>
    </citation>
    <scope>NUCLEOTIDE SEQUENCE [LARGE SCALE GENOMIC DNA]</scope>
    <source>
        <strain evidence="4">CGMCC 1.9150</strain>
    </source>
</reference>
<dbReference type="OrthoDB" id="9806163at2"/>
<dbReference type="Gene3D" id="3.40.50.1820">
    <property type="entry name" value="alpha/beta hydrolase"/>
    <property type="match status" value="1"/>
</dbReference>
<protein>
    <recommendedName>
        <fullName evidence="2">Xaa-Pro dipeptidyl-peptidase C-terminal domain-containing protein</fullName>
    </recommendedName>
</protein>
<dbReference type="InterPro" id="IPR029058">
    <property type="entry name" value="AB_hydrolase_fold"/>
</dbReference>
<dbReference type="InterPro" id="IPR000383">
    <property type="entry name" value="Xaa-Pro-like_dom"/>
</dbReference>
<evidence type="ECO:0000256" key="1">
    <source>
        <dbReference type="ARBA" id="ARBA00022801"/>
    </source>
</evidence>
<dbReference type="RefSeq" id="WP_089715864.1">
    <property type="nucleotide sequence ID" value="NZ_FOBC01000030.1"/>
</dbReference>
<dbReference type="PANTHER" id="PTHR43056">
    <property type="entry name" value="PEPTIDASE S9 PROLYL OLIGOPEPTIDASE"/>
    <property type="match status" value="1"/>
</dbReference>
<dbReference type="SUPFAM" id="SSF49785">
    <property type="entry name" value="Galactose-binding domain-like"/>
    <property type="match status" value="1"/>
</dbReference>
<gene>
    <name evidence="3" type="ORF">SAMN04488129_13024</name>
</gene>
<accession>A0A1H7W9S6</accession>
<dbReference type="Pfam" id="PF02129">
    <property type="entry name" value="Peptidase_S15"/>
    <property type="match status" value="1"/>
</dbReference>
<dbReference type="STRING" id="650850.SAMN04488129_13024"/>
<dbReference type="Gene3D" id="2.60.120.260">
    <property type="entry name" value="Galactose-binding domain-like"/>
    <property type="match status" value="1"/>
</dbReference>
<dbReference type="Proteomes" id="UP000198807">
    <property type="component" value="Unassembled WGS sequence"/>
</dbReference>
<proteinExistence type="predicted"/>
<feature type="domain" description="Xaa-Pro dipeptidyl-peptidase C-terminal" evidence="2">
    <location>
        <begin position="291"/>
        <end position="546"/>
    </location>
</feature>
<keyword evidence="1" id="KW-0378">Hydrolase</keyword>
<dbReference type="InterPro" id="IPR050585">
    <property type="entry name" value="Xaa-Pro_dipeptidyl-ppase/CocE"/>
</dbReference>
<dbReference type="PANTHER" id="PTHR43056:SF10">
    <property type="entry name" value="COCE_NOND FAMILY, PUTATIVE (AFU_ORTHOLOGUE AFUA_7G00600)-RELATED"/>
    <property type="match status" value="1"/>
</dbReference>
<dbReference type="InterPro" id="IPR013736">
    <property type="entry name" value="Xaa-Pro_dipept_C"/>
</dbReference>
<evidence type="ECO:0000313" key="4">
    <source>
        <dbReference type="Proteomes" id="UP000198807"/>
    </source>
</evidence>
<dbReference type="NCBIfam" id="TIGR00976">
    <property type="entry name" value="CocE_NonD"/>
    <property type="match status" value="1"/>
</dbReference>
<dbReference type="Pfam" id="PF08530">
    <property type="entry name" value="PepX_C"/>
    <property type="match status" value="1"/>
</dbReference>
<dbReference type="SMART" id="SM00939">
    <property type="entry name" value="PepX_C"/>
    <property type="match status" value="1"/>
</dbReference>
<dbReference type="AlphaFoldDB" id="A0A1H7W9S6"/>
<dbReference type="InterPro" id="IPR005674">
    <property type="entry name" value="CocE/Ser_esterase"/>
</dbReference>
<evidence type="ECO:0000313" key="3">
    <source>
        <dbReference type="EMBL" id="SEM17738.1"/>
    </source>
</evidence>
<dbReference type="Gene3D" id="1.10.3020.10">
    <property type="entry name" value="alpha-amino acid ester hydrolase ( Helical cap domain)"/>
    <property type="match status" value="1"/>
</dbReference>